<organism evidence="1 2">
    <name type="scientific">Romanomermis culicivorax</name>
    <name type="common">Nematode worm</name>
    <dbReference type="NCBI Taxonomy" id="13658"/>
    <lineage>
        <taxon>Eukaryota</taxon>
        <taxon>Metazoa</taxon>
        <taxon>Ecdysozoa</taxon>
        <taxon>Nematoda</taxon>
        <taxon>Enoplea</taxon>
        <taxon>Dorylaimia</taxon>
        <taxon>Mermithida</taxon>
        <taxon>Mermithoidea</taxon>
        <taxon>Mermithidae</taxon>
        <taxon>Romanomermis</taxon>
    </lineage>
</organism>
<keyword evidence="1" id="KW-1185">Reference proteome</keyword>
<evidence type="ECO:0000313" key="2">
    <source>
        <dbReference type="WBParaSite" id="nRc.2.0.1.t10866-RA"/>
    </source>
</evidence>
<protein>
    <submittedName>
        <fullName evidence="2">Uncharacterized protein</fullName>
    </submittedName>
</protein>
<dbReference type="AlphaFoldDB" id="A0A915IC99"/>
<accession>A0A915IC99</accession>
<dbReference type="WBParaSite" id="nRc.2.0.1.t10866-RA">
    <property type="protein sequence ID" value="nRc.2.0.1.t10866-RA"/>
    <property type="gene ID" value="nRc.2.0.1.g10866"/>
</dbReference>
<reference evidence="2" key="1">
    <citation type="submission" date="2022-11" db="UniProtKB">
        <authorList>
            <consortium name="WormBaseParasite"/>
        </authorList>
    </citation>
    <scope>IDENTIFICATION</scope>
</reference>
<evidence type="ECO:0000313" key="1">
    <source>
        <dbReference type="Proteomes" id="UP000887565"/>
    </source>
</evidence>
<name>A0A915IC99_ROMCU</name>
<proteinExistence type="predicted"/>
<sequence length="73" mass="7843">MTGFGAPTSGAAATNVERSDRLNSLKLRKHLKFLSSIETLMNLAGKVGVGFSGGFLKAIKEKLDFGMVARRML</sequence>
<dbReference type="Proteomes" id="UP000887565">
    <property type="component" value="Unplaced"/>
</dbReference>